<feature type="transmembrane region" description="Helical" evidence="1">
    <location>
        <begin position="21"/>
        <end position="40"/>
    </location>
</feature>
<keyword evidence="2" id="KW-0496">Mitochondrion</keyword>
<proteinExistence type="predicted"/>
<name>A0AAU6PC51_9HEMI</name>
<dbReference type="EMBL" id="MZ333281">
    <property type="protein sequence ID" value="WXH77327.1"/>
    <property type="molecule type" value="Genomic_DNA"/>
</dbReference>
<protein>
    <submittedName>
        <fullName evidence="2">NADH dehydrogenase subunit 6</fullName>
    </submittedName>
</protein>
<reference evidence="2" key="2">
    <citation type="submission" date="2024-06" db="EMBL/GenBank/DDBJ databases">
        <title>Expending Complete Mitogenomes of Ledrinae and Compositional heterogeneity effect on the phylogenetic inferences of paraphyletic family: Cicadellidae (Hemiptera: Cicadomorpha).</title>
        <authorList>
            <person name="Huang W."/>
            <person name="Yu T."/>
            <person name="Zhang Y."/>
        </authorList>
    </citation>
    <scope>NUCLEOTIDE SEQUENCE</scope>
</reference>
<sequence>MKFLIMKMIMVFCSFSCFMKNPLSMGLLLMFYSFMISILMSKIMLTSWFCIILMLMMIGGLLVIFMYISSISSNEKFKLNNFMLFYFIILVIYLDEFLMENHSFDSIFMNLEIDFSESISVVKLYNESSMMLTILMIIYLIFTMLVVSYIVKHYKGPLRSMNYE</sequence>
<accession>A0AAU6PC51</accession>
<dbReference type="AlphaFoldDB" id="A0AAU6PC51"/>
<feature type="transmembrane region" description="Helical" evidence="1">
    <location>
        <begin position="46"/>
        <end position="67"/>
    </location>
</feature>
<organism evidence="2">
    <name type="scientific">Midoria longicornis</name>
    <dbReference type="NCBI Taxonomy" id="3133673"/>
    <lineage>
        <taxon>Eukaryota</taxon>
        <taxon>Metazoa</taxon>
        <taxon>Ecdysozoa</taxon>
        <taxon>Arthropoda</taxon>
        <taxon>Hexapoda</taxon>
        <taxon>Insecta</taxon>
        <taxon>Pterygota</taxon>
        <taxon>Neoptera</taxon>
        <taxon>Paraneoptera</taxon>
        <taxon>Hemiptera</taxon>
        <taxon>Auchenorrhyncha</taxon>
        <taxon>Membracoidea</taxon>
        <taxon>Cicadellidae</taxon>
        <taxon>Ledrinae</taxon>
        <taxon>Midoria</taxon>
    </lineage>
</organism>
<feature type="transmembrane region" description="Helical" evidence="1">
    <location>
        <begin position="130"/>
        <end position="151"/>
    </location>
</feature>
<geneLocation type="mitochondrion" evidence="2"/>
<reference evidence="2" key="1">
    <citation type="submission" date="2021-06" db="EMBL/GenBank/DDBJ databases">
        <authorList>
            <consortium name="Expending Complete Mitogenomes of Ledrinae and Compositional heterogeneity effect on the phylogenetic inferences of paraphyletic family: Cicadellidae (Hemiptera: Cicadomorpha)"/>
            <person name="Huang W."/>
            <person name="Yu T."/>
            <person name="Zhang Y."/>
        </authorList>
    </citation>
    <scope>NUCLEOTIDE SEQUENCE</scope>
</reference>
<keyword evidence="1" id="KW-0472">Membrane</keyword>
<keyword evidence="1" id="KW-0812">Transmembrane</keyword>
<keyword evidence="1" id="KW-1133">Transmembrane helix</keyword>
<feature type="transmembrane region" description="Helical" evidence="1">
    <location>
        <begin position="79"/>
        <end position="99"/>
    </location>
</feature>
<evidence type="ECO:0000313" key="2">
    <source>
        <dbReference type="EMBL" id="WXH77327.1"/>
    </source>
</evidence>
<evidence type="ECO:0000256" key="1">
    <source>
        <dbReference type="SAM" id="Phobius"/>
    </source>
</evidence>
<gene>
    <name evidence="2" type="primary">ND6</name>
</gene>